<comment type="caution">
    <text evidence="1">The sequence shown here is derived from an EMBL/GenBank/DDBJ whole genome shotgun (WGS) entry which is preliminary data.</text>
</comment>
<protein>
    <recommendedName>
        <fullName evidence="3">Transposase</fullName>
    </recommendedName>
</protein>
<dbReference type="Proteomes" id="UP000299794">
    <property type="component" value="Unassembled WGS sequence"/>
</dbReference>
<accession>A0A4P5ZZK6</accession>
<evidence type="ECO:0000313" key="1">
    <source>
        <dbReference type="EMBL" id="GDZ94127.1"/>
    </source>
</evidence>
<organism evidence="1 2">
    <name type="scientific">Planktothrix agardhii CCAP 1459/11A</name>
    <dbReference type="NCBI Taxonomy" id="282420"/>
    <lineage>
        <taxon>Bacteria</taxon>
        <taxon>Bacillati</taxon>
        <taxon>Cyanobacteriota</taxon>
        <taxon>Cyanophyceae</taxon>
        <taxon>Oscillatoriophycideae</taxon>
        <taxon>Oscillatoriales</taxon>
        <taxon>Microcoleaceae</taxon>
        <taxon>Planktothrix</taxon>
    </lineage>
</organism>
<dbReference type="RefSeq" id="WP_141294311.1">
    <property type="nucleotide sequence ID" value="NZ_BJCD01000040.1"/>
</dbReference>
<evidence type="ECO:0008006" key="3">
    <source>
        <dbReference type="Google" id="ProtNLM"/>
    </source>
</evidence>
<sequence length="65" mass="7412">MDVTSEEKDKLRQLFALESEQKQKLVVADKNSFKSWLEQVARGIAVQLGVDAIHSLWHWFLGSLG</sequence>
<evidence type="ECO:0000313" key="2">
    <source>
        <dbReference type="Proteomes" id="UP000299794"/>
    </source>
</evidence>
<reference evidence="2" key="1">
    <citation type="submission" date="2019-02" db="EMBL/GenBank/DDBJ databases">
        <title>Draft genome sequence of Planktothrix agardhii NIES-905.</title>
        <authorList>
            <person name="Yamaguchi H."/>
            <person name="Suzuki S."/>
            <person name="Kawachi M."/>
        </authorList>
    </citation>
    <scope>NUCLEOTIDE SEQUENCE [LARGE SCALE GENOMIC DNA]</scope>
    <source>
        <strain evidence="2">CCAP 1459/11A</strain>
    </source>
</reference>
<name>A0A4P5ZZK6_PLAAG</name>
<dbReference type="EMBL" id="BJCD01000040">
    <property type="protein sequence ID" value="GDZ94127.1"/>
    <property type="molecule type" value="Genomic_DNA"/>
</dbReference>
<dbReference type="AlphaFoldDB" id="A0A4P5ZZK6"/>
<gene>
    <name evidence="1" type="ORF">PA905_20790</name>
</gene>
<proteinExistence type="predicted"/>